<feature type="compositionally biased region" description="Gly residues" evidence="9">
    <location>
        <begin position="494"/>
        <end position="504"/>
    </location>
</feature>
<dbReference type="InterPro" id="IPR006195">
    <property type="entry name" value="aa-tRNA-synth_II"/>
</dbReference>
<keyword evidence="4 7" id="KW-0067">ATP-binding</keyword>
<dbReference type="InterPro" id="IPR004365">
    <property type="entry name" value="NA-bd_OB_tRNA"/>
</dbReference>
<dbReference type="HAMAP" id="MF_00252">
    <property type="entry name" value="Lys_tRNA_synth_class2"/>
    <property type="match status" value="1"/>
</dbReference>
<dbReference type="RefSeq" id="WP_071082086.1">
    <property type="nucleotide sequence ID" value="NZ_MBLM01000003.1"/>
</dbReference>
<keyword evidence="2 7" id="KW-0479">Metal-binding</keyword>
<evidence type="ECO:0000313" key="12">
    <source>
        <dbReference type="Proteomes" id="UP000179627"/>
    </source>
</evidence>
<dbReference type="CDD" id="cd04322">
    <property type="entry name" value="LysRS_N"/>
    <property type="match status" value="1"/>
</dbReference>
<dbReference type="OrthoDB" id="9801152at2"/>
<dbReference type="GO" id="GO:0000049">
    <property type="term" value="F:tRNA binding"/>
    <property type="evidence" value="ECO:0007669"/>
    <property type="project" value="TreeGrafter"/>
</dbReference>
<dbReference type="AlphaFoldDB" id="A0A1S1RHZ6"/>
<evidence type="ECO:0000256" key="2">
    <source>
        <dbReference type="ARBA" id="ARBA00022723"/>
    </source>
</evidence>
<dbReference type="PRINTS" id="PR00982">
    <property type="entry name" value="TRNASYNTHLYS"/>
</dbReference>
<evidence type="ECO:0000256" key="9">
    <source>
        <dbReference type="SAM" id="MobiDB-lite"/>
    </source>
</evidence>
<evidence type="ECO:0000256" key="4">
    <source>
        <dbReference type="ARBA" id="ARBA00022840"/>
    </source>
</evidence>
<gene>
    <name evidence="7" type="primary">lysS</name>
    <name evidence="11" type="ORF">CC117_08705</name>
</gene>
<dbReference type="InterPro" id="IPR004364">
    <property type="entry name" value="Aa-tRNA-synt_II"/>
</dbReference>
<feature type="binding site" evidence="7">
    <location>
        <position position="385"/>
    </location>
    <ligand>
        <name>Mg(2+)</name>
        <dbReference type="ChEBI" id="CHEBI:18420"/>
        <label>1</label>
    </ligand>
</feature>
<organism evidence="11 12">
    <name type="scientific">Parafrankia colletiae</name>
    <dbReference type="NCBI Taxonomy" id="573497"/>
    <lineage>
        <taxon>Bacteria</taxon>
        <taxon>Bacillati</taxon>
        <taxon>Actinomycetota</taxon>
        <taxon>Actinomycetes</taxon>
        <taxon>Frankiales</taxon>
        <taxon>Frankiaceae</taxon>
        <taxon>Parafrankia</taxon>
    </lineage>
</organism>
<dbReference type="GO" id="GO:0004824">
    <property type="term" value="F:lysine-tRNA ligase activity"/>
    <property type="evidence" value="ECO:0007669"/>
    <property type="project" value="UniProtKB-UniRule"/>
</dbReference>
<dbReference type="GO" id="GO:0006430">
    <property type="term" value="P:lysyl-tRNA aminoacylation"/>
    <property type="evidence" value="ECO:0007669"/>
    <property type="project" value="UniProtKB-UniRule"/>
</dbReference>
<comment type="caution">
    <text evidence="7">Lacks conserved residue(s) required for the propagation of feature annotation.</text>
</comment>
<dbReference type="NCBIfam" id="NF001756">
    <property type="entry name" value="PRK00484.1"/>
    <property type="match status" value="1"/>
</dbReference>
<keyword evidence="7" id="KW-0963">Cytoplasm</keyword>
<evidence type="ECO:0000256" key="8">
    <source>
        <dbReference type="RuleBase" id="RU000336"/>
    </source>
</evidence>
<keyword evidence="12" id="KW-1185">Reference proteome</keyword>
<comment type="caution">
    <text evidence="11">The sequence shown here is derived from an EMBL/GenBank/DDBJ whole genome shotgun (WGS) entry which is preliminary data.</text>
</comment>
<keyword evidence="3 7" id="KW-0547">Nucleotide-binding</keyword>
<comment type="catalytic activity">
    <reaction evidence="6 7 8">
        <text>tRNA(Lys) + L-lysine + ATP = L-lysyl-tRNA(Lys) + AMP + diphosphate</text>
        <dbReference type="Rhea" id="RHEA:20792"/>
        <dbReference type="Rhea" id="RHEA-COMP:9696"/>
        <dbReference type="Rhea" id="RHEA-COMP:9697"/>
        <dbReference type="ChEBI" id="CHEBI:30616"/>
        <dbReference type="ChEBI" id="CHEBI:32551"/>
        <dbReference type="ChEBI" id="CHEBI:33019"/>
        <dbReference type="ChEBI" id="CHEBI:78442"/>
        <dbReference type="ChEBI" id="CHEBI:78529"/>
        <dbReference type="ChEBI" id="CHEBI:456215"/>
        <dbReference type="EC" id="6.1.1.6"/>
    </reaction>
</comment>
<feature type="compositionally biased region" description="Low complexity" evidence="9">
    <location>
        <begin position="473"/>
        <end position="490"/>
    </location>
</feature>
<feature type="domain" description="Aminoacyl-transfer RNA synthetases class-II family profile" evidence="10">
    <location>
        <begin position="158"/>
        <end position="462"/>
    </location>
</feature>
<feature type="region of interest" description="Disordered" evidence="9">
    <location>
        <begin position="469"/>
        <end position="504"/>
    </location>
</feature>
<dbReference type="GO" id="GO:0000287">
    <property type="term" value="F:magnesium ion binding"/>
    <property type="evidence" value="ECO:0007669"/>
    <property type="project" value="UniProtKB-UniRule"/>
</dbReference>
<dbReference type="GO" id="GO:0005829">
    <property type="term" value="C:cytosol"/>
    <property type="evidence" value="ECO:0007669"/>
    <property type="project" value="TreeGrafter"/>
</dbReference>
<comment type="cofactor">
    <cofactor evidence="7 8">
        <name>Mg(2+)</name>
        <dbReference type="ChEBI" id="CHEBI:18420"/>
    </cofactor>
    <text evidence="7 8">Binds 3 Mg(2+) ions per subunit.</text>
</comment>
<dbReference type="Pfam" id="PF00152">
    <property type="entry name" value="tRNA-synt_2"/>
    <property type="match status" value="1"/>
</dbReference>
<dbReference type="Gene3D" id="2.40.50.140">
    <property type="entry name" value="Nucleic acid-binding proteins"/>
    <property type="match status" value="1"/>
</dbReference>
<evidence type="ECO:0000256" key="5">
    <source>
        <dbReference type="ARBA" id="ARBA00023146"/>
    </source>
</evidence>
<reference evidence="12" key="1">
    <citation type="submission" date="2016-07" db="EMBL/GenBank/DDBJ databases">
        <title>Sequence Frankia sp. strain CcI1.17.</title>
        <authorList>
            <person name="Ghodhbane-Gtari F."/>
            <person name="Swanson E."/>
            <person name="Gueddou A."/>
            <person name="Morris K."/>
            <person name="Hezbri K."/>
            <person name="Ktari A."/>
            <person name="Nouioui I."/>
            <person name="Abebe-Akele F."/>
            <person name="Simpson S."/>
            <person name="Thomas K."/>
            <person name="Gtari M."/>
            <person name="Tisa L.S."/>
            <person name="Hurst S."/>
        </authorList>
    </citation>
    <scope>NUCLEOTIDE SEQUENCE [LARGE SCALE GENOMIC DNA]</scope>
    <source>
        <strain evidence="12">Cc1.17</strain>
    </source>
</reference>
<dbReference type="PANTHER" id="PTHR42918:SF15">
    <property type="entry name" value="LYSINE--TRNA LIGASE, CHLOROPLASTIC_MITOCHONDRIAL"/>
    <property type="match status" value="1"/>
</dbReference>
<evidence type="ECO:0000256" key="6">
    <source>
        <dbReference type="ARBA" id="ARBA00048573"/>
    </source>
</evidence>
<sequence>MATDESTAGPRSGYDTDSVTTAAGAAEDGVVVRLAGRVVLWRRMGGLVFGHIQDRAGRVQVSLSRDELGVETFQEWARAVKIGDFVGVTGRVYTTRRGEKTVGASELVVLNRTVRALPDKWQGLSNVESRLRRRYLDLLVNNDSRERFRTRARAISRIRRFLDDNDFLEVETPMLQEAASGAAARPFVTHHNALGEDFYLRISPETFLKRVVVGSLDRVYELGRNFRNEGMDPSHLQEFTMLEWYAAYWDYRDNMRFVREMVLAVLDDVFGSRTVTYDGVKLDFGADWPELDYRAEVARHSGIDLTVVRDLPTLRARIAELGLEVDDAASYAGLVDLLYKKTVRPHLVQPCFLVHHPAELVPLARRSDADPSRLDMFQVVVNGWELVKAYSELVDPVEQRRRLEEQAELRAAGDDETMMLEEDFIEAMEYGMPPMSGLGIGIDRLIALLTDAPTLREVVLFPLMRDSRRGQQADTAAGDTAAGDAAAGETGARDIGGGDELGAV</sequence>
<dbReference type="PROSITE" id="PS50862">
    <property type="entry name" value="AA_TRNA_LIGASE_II"/>
    <property type="match status" value="1"/>
</dbReference>
<dbReference type="SUPFAM" id="SSF50249">
    <property type="entry name" value="Nucleic acid-binding proteins"/>
    <property type="match status" value="1"/>
</dbReference>
<dbReference type="InterPro" id="IPR044136">
    <property type="entry name" value="Lys-tRNA-ligase_II_N"/>
</dbReference>
<dbReference type="GO" id="GO:0005524">
    <property type="term" value="F:ATP binding"/>
    <property type="evidence" value="ECO:0007669"/>
    <property type="project" value="UniProtKB-UniRule"/>
</dbReference>
<dbReference type="EMBL" id="MBLM01000003">
    <property type="protein sequence ID" value="OHV45850.1"/>
    <property type="molecule type" value="Genomic_DNA"/>
</dbReference>
<dbReference type="PANTHER" id="PTHR42918">
    <property type="entry name" value="LYSYL-TRNA SYNTHETASE"/>
    <property type="match status" value="1"/>
</dbReference>
<keyword evidence="1 7" id="KW-0436">Ligase</keyword>
<comment type="subcellular location">
    <subcellularLocation>
        <location evidence="7">Cytoplasm</location>
    </subcellularLocation>
</comment>
<dbReference type="SUPFAM" id="SSF55681">
    <property type="entry name" value="Class II aaRS and biotin synthetases"/>
    <property type="match status" value="1"/>
</dbReference>
<evidence type="ECO:0000256" key="1">
    <source>
        <dbReference type="ARBA" id="ARBA00022598"/>
    </source>
</evidence>
<dbReference type="InterPro" id="IPR002313">
    <property type="entry name" value="Lys-tRNA-ligase_II"/>
</dbReference>
<dbReference type="InterPro" id="IPR045864">
    <property type="entry name" value="aa-tRNA-synth_II/BPL/LPL"/>
</dbReference>
<evidence type="ECO:0000256" key="3">
    <source>
        <dbReference type="ARBA" id="ARBA00022741"/>
    </source>
</evidence>
<dbReference type="Pfam" id="PF01336">
    <property type="entry name" value="tRNA_anti-codon"/>
    <property type="match status" value="1"/>
</dbReference>
<keyword evidence="7 8" id="KW-0460">Magnesium</keyword>
<comment type="similarity">
    <text evidence="7">Belongs to the class-II aminoacyl-tRNA synthetase family.</text>
</comment>
<evidence type="ECO:0000259" key="10">
    <source>
        <dbReference type="PROSITE" id="PS50862"/>
    </source>
</evidence>
<dbReference type="Proteomes" id="UP000179627">
    <property type="component" value="Unassembled WGS sequence"/>
</dbReference>
<keyword evidence="5 7" id="KW-0030">Aminoacyl-tRNA synthetase</keyword>
<keyword evidence="7" id="KW-0648">Protein biosynthesis</keyword>
<accession>A0A1S1RHZ6</accession>
<dbReference type="NCBIfam" id="TIGR00499">
    <property type="entry name" value="lysS_bact"/>
    <property type="match status" value="1"/>
</dbReference>
<evidence type="ECO:0000313" key="11">
    <source>
        <dbReference type="EMBL" id="OHV45850.1"/>
    </source>
</evidence>
<proteinExistence type="inferred from homology"/>
<dbReference type="InterPro" id="IPR018149">
    <property type="entry name" value="Lys-tRNA-synth_II_C"/>
</dbReference>
<dbReference type="EC" id="6.1.1.6" evidence="7"/>
<dbReference type="Gene3D" id="3.30.930.10">
    <property type="entry name" value="Bira Bifunctional Protein, Domain 2"/>
    <property type="match status" value="1"/>
</dbReference>
<name>A0A1S1RHZ6_9ACTN</name>
<protein>
    <recommendedName>
        <fullName evidence="7">Lysine--tRNA ligase</fullName>
        <ecNumber evidence="7">6.1.1.6</ecNumber>
    </recommendedName>
    <alternativeName>
        <fullName evidence="7">Lysyl-tRNA synthetase</fullName>
        <shortName evidence="7">LysRS</shortName>
    </alternativeName>
</protein>
<dbReference type="InterPro" id="IPR012340">
    <property type="entry name" value="NA-bd_OB-fold"/>
</dbReference>
<comment type="subunit">
    <text evidence="7">Homodimer.</text>
</comment>
<evidence type="ECO:0000256" key="7">
    <source>
        <dbReference type="HAMAP-Rule" id="MF_00252"/>
    </source>
</evidence>
<feature type="binding site" evidence="7">
    <location>
        <position position="385"/>
    </location>
    <ligand>
        <name>Mg(2+)</name>
        <dbReference type="ChEBI" id="CHEBI:18420"/>
        <label>2</label>
    </ligand>
</feature>